<gene>
    <name evidence="5" type="ORF">C7448_103343</name>
</gene>
<dbReference type="OrthoDB" id="2575953at2"/>
<dbReference type="EMBL" id="QUNS01000003">
    <property type="protein sequence ID" value="REH52608.1"/>
    <property type="molecule type" value="Genomic_DNA"/>
</dbReference>
<dbReference type="SUPFAM" id="SSF48403">
    <property type="entry name" value="Ankyrin repeat"/>
    <property type="match status" value="2"/>
</dbReference>
<evidence type="ECO:0000256" key="1">
    <source>
        <dbReference type="ARBA" id="ARBA00022737"/>
    </source>
</evidence>
<organism evidence="5 6">
    <name type="scientific">Tenacibaculum gallaicum</name>
    <dbReference type="NCBI Taxonomy" id="561505"/>
    <lineage>
        <taxon>Bacteria</taxon>
        <taxon>Pseudomonadati</taxon>
        <taxon>Bacteroidota</taxon>
        <taxon>Flavobacteriia</taxon>
        <taxon>Flavobacteriales</taxon>
        <taxon>Flavobacteriaceae</taxon>
        <taxon>Tenacibaculum</taxon>
    </lineage>
</organism>
<accession>A0A3E0I1I8</accession>
<dbReference type="PANTHER" id="PTHR24198">
    <property type="entry name" value="ANKYRIN REPEAT AND PROTEIN KINASE DOMAIN-CONTAINING PROTEIN"/>
    <property type="match status" value="1"/>
</dbReference>
<evidence type="ECO:0000256" key="3">
    <source>
        <dbReference type="PROSITE-ProRule" id="PRU00023"/>
    </source>
</evidence>
<dbReference type="InterPro" id="IPR036770">
    <property type="entry name" value="Ankyrin_rpt-contain_sf"/>
</dbReference>
<feature type="repeat" description="ANK" evidence="3">
    <location>
        <begin position="299"/>
        <end position="331"/>
    </location>
</feature>
<evidence type="ECO:0000313" key="5">
    <source>
        <dbReference type="EMBL" id="REH52608.1"/>
    </source>
</evidence>
<feature type="chain" id="PRO_5017797223" evidence="4">
    <location>
        <begin position="20"/>
        <end position="497"/>
    </location>
</feature>
<dbReference type="PROSITE" id="PS50297">
    <property type="entry name" value="ANK_REP_REGION"/>
    <property type="match status" value="2"/>
</dbReference>
<feature type="signal peptide" evidence="4">
    <location>
        <begin position="1"/>
        <end position="19"/>
    </location>
</feature>
<keyword evidence="6" id="KW-1185">Reference proteome</keyword>
<name>A0A3E0I1I8_9FLAO</name>
<dbReference type="Pfam" id="PF12796">
    <property type="entry name" value="Ank_2"/>
    <property type="match status" value="3"/>
</dbReference>
<keyword evidence="2 3" id="KW-0040">ANK repeat</keyword>
<protein>
    <submittedName>
        <fullName evidence="5">Ankyrin repeat protein</fullName>
    </submittedName>
</protein>
<keyword evidence="1" id="KW-0677">Repeat</keyword>
<feature type="repeat" description="ANK" evidence="3">
    <location>
        <begin position="332"/>
        <end position="364"/>
    </location>
</feature>
<evidence type="ECO:0000256" key="2">
    <source>
        <dbReference type="ARBA" id="ARBA00023043"/>
    </source>
</evidence>
<dbReference type="InterPro" id="IPR002110">
    <property type="entry name" value="Ankyrin_rpt"/>
</dbReference>
<dbReference type="PROSITE" id="PS50088">
    <property type="entry name" value="ANK_REPEAT"/>
    <property type="match status" value="4"/>
</dbReference>
<dbReference type="Proteomes" id="UP000256884">
    <property type="component" value="Unassembled WGS sequence"/>
</dbReference>
<feature type="repeat" description="ANK" evidence="3">
    <location>
        <begin position="265"/>
        <end position="298"/>
    </location>
</feature>
<dbReference type="PANTHER" id="PTHR24198:SF165">
    <property type="entry name" value="ANKYRIN REPEAT-CONTAINING PROTEIN-RELATED"/>
    <property type="match status" value="1"/>
</dbReference>
<evidence type="ECO:0000313" key="6">
    <source>
        <dbReference type="Proteomes" id="UP000256884"/>
    </source>
</evidence>
<reference evidence="5 6" key="1">
    <citation type="submission" date="2018-08" db="EMBL/GenBank/DDBJ databases">
        <title>Genomic Encyclopedia of Type Strains, Phase IV (KMG-IV): sequencing the most valuable type-strain genomes for metagenomic binning, comparative biology and taxonomic classification.</title>
        <authorList>
            <person name="Goeker M."/>
        </authorList>
    </citation>
    <scope>NUCLEOTIDE SEQUENCE [LARGE SCALE GENOMIC DNA]</scope>
    <source>
        <strain evidence="5 6">DSM 18841</strain>
    </source>
</reference>
<feature type="repeat" description="ANK" evidence="3">
    <location>
        <begin position="438"/>
        <end position="471"/>
    </location>
</feature>
<comment type="caution">
    <text evidence="5">The sequence shown here is derived from an EMBL/GenBank/DDBJ whole genome shotgun (WGS) entry which is preliminary data.</text>
</comment>
<evidence type="ECO:0000256" key="4">
    <source>
        <dbReference type="SAM" id="SignalP"/>
    </source>
</evidence>
<dbReference type="Gene3D" id="1.25.40.20">
    <property type="entry name" value="Ankyrin repeat-containing domain"/>
    <property type="match status" value="3"/>
</dbReference>
<keyword evidence="4" id="KW-0732">Signal</keyword>
<proteinExistence type="predicted"/>
<dbReference type="RefSeq" id="WP_115900946.1">
    <property type="nucleotide sequence ID" value="NZ_QUNS01000003.1"/>
</dbReference>
<dbReference type="AlphaFoldDB" id="A0A3E0I1I8"/>
<dbReference type="SMART" id="SM00248">
    <property type="entry name" value="ANK"/>
    <property type="match status" value="10"/>
</dbReference>
<sequence>MKKQHITFALVLFISAIQAQTKNIFFERSFWQGKPTIQLVEDKIKEGNSATALNPNGFDAVTYAILASAPNKIIKHLLTKKGNDVNKITHDKRTYVFWAAYKNNVEIMKHLIANNARMDLKDSHQLSPLTFAANAGQTNKEIYELCIQNGIDIKKDVDEHGANALLLVLPSLKDLSFADYLTSKGLSLHSVDKDGNGAFNYGAKKGNKEILNLLIKKGLPYKNLNKKGGNAMLLATQGSRSGYNSLEFFKYLENLGINPNITNKDGKTPLHNLARGNKDLNTFNYFLSKGVNTNQVDANGNAPLIIAASRNSLEAVQLLSEKTKNINRTNKKGHSALTYAVEYNSEAVVDYLVKNEADIQVKDDKGNSLAYYLVKSYHPKKVNDFNEKMSLLANNGLNLTQLQANNNTLFHIAVEKNSIDLLKKVNTLKIDVNTKNNEGLTPLHLAAMQANNTEVIKYLLSIGANKSITTDFDETVHDLAKENEILNKKNIDISFLK</sequence>